<gene>
    <name evidence="2" type="ORF">SAMN05421869_14245</name>
</gene>
<reference evidence="2 3" key="1">
    <citation type="submission" date="2016-10" db="EMBL/GenBank/DDBJ databases">
        <authorList>
            <person name="de Groot N.N."/>
        </authorList>
    </citation>
    <scope>NUCLEOTIDE SEQUENCE [LARGE SCALE GENOMIC DNA]</scope>
    <source>
        <strain evidence="2 3">CGMCC 4.6533</strain>
    </source>
</reference>
<keyword evidence="1" id="KW-1133">Transmembrane helix</keyword>
<proteinExistence type="predicted"/>
<feature type="transmembrane region" description="Helical" evidence="1">
    <location>
        <begin position="209"/>
        <end position="229"/>
    </location>
</feature>
<organism evidence="2 3">
    <name type="scientific">Nonomuraea jiangxiensis</name>
    <dbReference type="NCBI Taxonomy" id="633440"/>
    <lineage>
        <taxon>Bacteria</taxon>
        <taxon>Bacillati</taxon>
        <taxon>Actinomycetota</taxon>
        <taxon>Actinomycetes</taxon>
        <taxon>Streptosporangiales</taxon>
        <taxon>Streptosporangiaceae</taxon>
        <taxon>Nonomuraea</taxon>
    </lineage>
</organism>
<feature type="transmembrane region" description="Helical" evidence="1">
    <location>
        <begin position="67"/>
        <end position="92"/>
    </location>
</feature>
<dbReference type="Proteomes" id="UP000199202">
    <property type="component" value="Unassembled WGS sequence"/>
</dbReference>
<evidence type="ECO:0000256" key="1">
    <source>
        <dbReference type="SAM" id="Phobius"/>
    </source>
</evidence>
<keyword evidence="1" id="KW-0472">Membrane</keyword>
<dbReference type="EMBL" id="FNDJ01000042">
    <property type="protein sequence ID" value="SDM38205.1"/>
    <property type="molecule type" value="Genomic_DNA"/>
</dbReference>
<dbReference type="RefSeq" id="WP_090946649.1">
    <property type="nucleotide sequence ID" value="NZ_FNDJ01000042.1"/>
</dbReference>
<dbReference type="AlphaFoldDB" id="A0A1G9STM4"/>
<dbReference type="OrthoDB" id="529448at2"/>
<keyword evidence="1" id="KW-0812">Transmembrane</keyword>
<sequence length="296" mass="32128">MTDFLREIGKKLAERWLSLLALPGLLYVAVAAVAHVLGWAHALDPIRMSRQIDTWASSPAVRSTGGIVLISAAVVAGSVMAGLAAAALGRLAEIIRHLPGRRPPARWLADRRRSRSQAAKRAADSAETATEIRAAIRGADRLSRIEADRPTWTADRLHACRVRIERAYGLDLDVIWPRLWLILPDSARAEINAARDGYAASARLYGWSLLYLMLAVWWWPAAVIALAIATTAQLTTRSATVLLTDLIEAAVDVYAPVLAAHLDPAAAPAALTPEQGRSLTALLRRSRWDPDSPLAD</sequence>
<keyword evidence="3" id="KW-1185">Reference proteome</keyword>
<accession>A0A1G9STM4</accession>
<dbReference type="STRING" id="633440.SAMN05421869_14245"/>
<evidence type="ECO:0000313" key="3">
    <source>
        <dbReference type="Proteomes" id="UP000199202"/>
    </source>
</evidence>
<evidence type="ECO:0000313" key="2">
    <source>
        <dbReference type="EMBL" id="SDM38205.1"/>
    </source>
</evidence>
<feature type="transmembrane region" description="Helical" evidence="1">
    <location>
        <begin position="16"/>
        <end position="40"/>
    </location>
</feature>
<evidence type="ECO:0008006" key="4">
    <source>
        <dbReference type="Google" id="ProtNLM"/>
    </source>
</evidence>
<protein>
    <recommendedName>
        <fullName evidence="4">Vegetative cell wall protein gp1</fullName>
    </recommendedName>
</protein>
<name>A0A1G9STM4_9ACTN</name>